<protein>
    <submittedName>
        <fullName evidence="1">Uncharacterized protein</fullName>
    </submittedName>
</protein>
<accession>A0A3M7M1T6</accession>
<dbReference type="EMBL" id="KE747815">
    <property type="protein sequence ID" value="RMZ68426.1"/>
    <property type="molecule type" value="Genomic_DNA"/>
</dbReference>
<evidence type="ECO:0000313" key="1">
    <source>
        <dbReference type="EMBL" id="RMZ68426.1"/>
    </source>
</evidence>
<dbReference type="OrthoDB" id="2679825at2759"/>
<dbReference type="AlphaFoldDB" id="A0A3M7M1T6"/>
<dbReference type="Pfam" id="PF21858">
    <property type="entry name" value="DUF6914"/>
    <property type="match status" value="1"/>
</dbReference>
<proteinExistence type="predicted"/>
<dbReference type="Proteomes" id="UP000265663">
    <property type="component" value="Unassembled WGS sequence"/>
</dbReference>
<dbReference type="InterPro" id="IPR054208">
    <property type="entry name" value="DUF6914"/>
</dbReference>
<evidence type="ECO:0000313" key="2">
    <source>
        <dbReference type="Proteomes" id="UP000265663"/>
    </source>
</evidence>
<sequence length="151" mass="17232">MPYHWGFLIGPKAEKNDVIPGARYHVKNSPLGGWIFEEIALENVRTTTNLLARILVAKIQDEKRLVALLRGIPVVQDDPNWRCRTWVASALAEIEKDGKCVGTAELDWQKIEAIARQYVRNKTDNGRYQTTADLLKPKPTWDLLENKEIVP</sequence>
<gene>
    <name evidence="1" type="ORF">GMOD_00010077</name>
</gene>
<reference evidence="1 2" key="1">
    <citation type="journal article" date="2014" name="PLoS ONE">
        <title>De novo Genome Assembly of the Fungal Plant Pathogen Pyrenophora semeniperda.</title>
        <authorList>
            <person name="Soliai M.M."/>
            <person name="Meyer S.E."/>
            <person name="Udall J.A."/>
            <person name="Elzinga D.E."/>
            <person name="Hermansen R.A."/>
            <person name="Bodily P.M."/>
            <person name="Hart A.A."/>
            <person name="Coleman C.E."/>
        </authorList>
    </citation>
    <scope>NUCLEOTIDE SEQUENCE [LARGE SCALE GENOMIC DNA]</scope>
    <source>
        <strain evidence="1 2">CCB06</strain>
        <tissue evidence="1">Mycelium</tissue>
    </source>
</reference>
<organism evidence="1 2">
    <name type="scientific">Pyrenophora seminiperda CCB06</name>
    <dbReference type="NCBI Taxonomy" id="1302712"/>
    <lineage>
        <taxon>Eukaryota</taxon>
        <taxon>Fungi</taxon>
        <taxon>Dikarya</taxon>
        <taxon>Ascomycota</taxon>
        <taxon>Pezizomycotina</taxon>
        <taxon>Dothideomycetes</taxon>
        <taxon>Pleosporomycetidae</taxon>
        <taxon>Pleosporales</taxon>
        <taxon>Pleosporineae</taxon>
        <taxon>Pleosporaceae</taxon>
        <taxon>Pyrenophora</taxon>
    </lineage>
</organism>
<name>A0A3M7M1T6_9PLEO</name>
<keyword evidence="2" id="KW-1185">Reference proteome</keyword>